<reference evidence="1 2" key="1">
    <citation type="submission" date="2018-03" db="EMBL/GenBank/DDBJ databases">
        <title>Genomic Encyclopedia of Type Strains, Phase III (KMG-III): the genomes of soil and plant-associated and newly described type strains.</title>
        <authorList>
            <person name="Whitman W."/>
        </authorList>
    </citation>
    <scope>NUCLEOTIDE SEQUENCE [LARGE SCALE GENOMIC DNA]</scope>
    <source>
        <strain evidence="1 2">CGMCC 1.9313</strain>
    </source>
</reference>
<protein>
    <submittedName>
        <fullName evidence="1">Uncharacterized protein</fullName>
    </submittedName>
</protein>
<dbReference type="AlphaFoldDB" id="A0A2T0TXG5"/>
<gene>
    <name evidence="1" type="ORF">B0I27_109109</name>
</gene>
<keyword evidence="2" id="KW-1185">Reference proteome</keyword>
<comment type="caution">
    <text evidence="1">The sequence shown here is derived from an EMBL/GenBank/DDBJ whole genome shotgun (WGS) entry which is preliminary data.</text>
</comment>
<evidence type="ECO:0000313" key="2">
    <source>
        <dbReference type="Proteomes" id="UP000238034"/>
    </source>
</evidence>
<proteinExistence type="predicted"/>
<accession>A0A2T0TXG5</accession>
<dbReference type="Proteomes" id="UP000238034">
    <property type="component" value="Unassembled WGS sequence"/>
</dbReference>
<name>A0A2T0TXG5_9SPHI</name>
<sequence length="168" mass="18116">MQIDKLLKNNWLLVALGGLGLYTLKKAADVGTAAVNGVGSAVNAVTPAADKTSSTTNSVIETLNSQTSVKKALTVAVQNQANILYGYLRGFTILPAERNKGIKAVFDAMTTTDMIKALHVAYGLRPTYDNWIMLGFKKYDMVMALKSDLSEADFKAICYPKLHKAGLV</sequence>
<dbReference type="RefSeq" id="WP_106294446.1">
    <property type="nucleotide sequence ID" value="NZ_PVTH01000009.1"/>
</dbReference>
<organism evidence="1 2">
    <name type="scientific">Arcticibacter pallidicorallinus</name>
    <dbReference type="NCBI Taxonomy" id="1259464"/>
    <lineage>
        <taxon>Bacteria</taxon>
        <taxon>Pseudomonadati</taxon>
        <taxon>Bacteroidota</taxon>
        <taxon>Sphingobacteriia</taxon>
        <taxon>Sphingobacteriales</taxon>
        <taxon>Sphingobacteriaceae</taxon>
        <taxon>Arcticibacter</taxon>
    </lineage>
</organism>
<dbReference type="EMBL" id="PVTH01000009">
    <property type="protein sequence ID" value="PRY50386.1"/>
    <property type="molecule type" value="Genomic_DNA"/>
</dbReference>
<evidence type="ECO:0000313" key="1">
    <source>
        <dbReference type="EMBL" id="PRY50386.1"/>
    </source>
</evidence>